<protein>
    <submittedName>
        <fullName evidence="1">Uncharacterized protein</fullName>
    </submittedName>
</protein>
<dbReference type="Proteomes" id="UP000276215">
    <property type="component" value="Unassembled WGS sequence"/>
</dbReference>
<organism evidence="1 2">
    <name type="scientific">Choiromyces venosus 120613-1</name>
    <dbReference type="NCBI Taxonomy" id="1336337"/>
    <lineage>
        <taxon>Eukaryota</taxon>
        <taxon>Fungi</taxon>
        <taxon>Dikarya</taxon>
        <taxon>Ascomycota</taxon>
        <taxon>Pezizomycotina</taxon>
        <taxon>Pezizomycetes</taxon>
        <taxon>Pezizales</taxon>
        <taxon>Tuberaceae</taxon>
        <taxon>Choiromyces</taxon>
    </lineage>
</organism>
<evidence type="ECO:0000313" key="2">
    <source>
        <dbReference type="Proteomes" id="UP000276215"/>
    </source>
</evidence>
<accession>A0A3N4J1U6</accession>
<dbReference type="OrthoDB" id="10556590at2759"/>
<sequence length="106" mass="11882">MFRLIRRQAFKLASNMNTVKTLLRTNTGQLTALGSIFTPVGSGADIWDNYVGRNHAANNLDTDGVNTKIDGVKVDISRVEKTRKLSVDNRGKRMTLCMHLMETKSR</sequence>
<dbReference type="AlphaFoldDB" id="A0A3N4J1U6"/>
<proteinExistence type="predicted"/>
<evidence type="ECO:0000313" key="1">
    <source>
        <dbReference type="EMBL" id="RPA92313.1"/>
    </source>
</evidence>
<dbReference type="EMBL" id="ML120476">
    <property type="protein sequence ID" value="RPA92313.1"/>
    <property type="molecule type" value="Genomic_DNA"/>
</dbReference>
<gene>
    <name evidence="1" type="ORF">L873DRAFT_200384</name>
</gene>
<reference evidence="1 2" key="1">
    <citation type="journal article" date="2018" name="Nat. Ecol. Evol.">
        <title>Pezizomycetes genomes reveal the molecular basis of ectomycorrhizal truffle lifestyle.</title>
        <authorList>
            <person name="Murat C."/>
            <person name="Payen T."/>
            <person name="Noel B."/>
            <person name="Kuo A."/>
            <person name="Morin E."/>
            <person name="Chen J."/>
            <person name="Kohler A."/>
            <person name="Krizsan K."/>
            <person name="Balestrini R."/>
            <person name="Da Silva C."/>
            <person name="Montanini B."/>
            <person name="Hainaut M."/>
            <person name="Levati E."/>
            <person name="Barry K.W."/>
            <person name="Belfiori B."/>
            <person name="Cichocki N."/>
            <person name="Clum A."/>
            <person name="Dockter R.B."/>
            <person name="Fauchery L."/>
            <person name="Guy J."/>
            <person name="Iotti M."/>
            <person name="Le Tacon F."/>
            <person name="Lindquist E.A."/>
            <person name="Lipzen A."/>
            <person name="Malagnac F."/>
            <person name="Mello A."/>
            <person name="Molinier V."/>
            <person name="Miyauchi S."/>
            <person name="Poulain J."/>
            <person name="Riccioni C."/>
            <person name="Rubini A."/>
            <person name="Sitrit Y."/>
            <person name="Splivallo R."/>
            <person name="Traeger S."/>
            <person name="Wang M."/>
            <person name="Zifcakova L."/>
            <person name="Wipf D."/>
            <person name="Zambonelli A."/>
            <person name="Paolocci F."/>
            <person name="Nowrousian M."/>
            <person name="Ottonello S."/>
            <person name="Baldrian P."/>
            <person name="Spatafora J.W."/>
            <person name="Henrissat B."/>
            <person name="Nagy L.G."/>
            <person name="Aury J.M."/>
            <person name="Wincker P."/>
            <person name="Grigoriev I.V."/>
            <person name="Bonfante P."/>
            <person name="Martin F.M."/>
        </authorList>
    </citation>
    <scope>NUCLEOTIDE SEQUENCE [LARGE SCALE GENOMIC DNA]</scope>
    <source>
        <strain evidence="1 2">120613-1</strain>
    </source>
</reference>
<keyword evidence="2" id="KW-1185">Reference proteome</keyword>
<name>A0A3N4J1U6_9PEZI</name>